<name>A0A9W9WVQ3_9EURO</name>
<evidence type="ECO:0000256" key="1">
    <source>
        <dbReference type="SAM" id="MobiDB-lite"/>
    </source>
</evidence>
<proteinExistence type="predicted"/>
<reference evidence="2" key="2">
    <citation type="journal article" date="2023" name="IMA Fungus">
        <title>Comparative genomic study of the Penicillium genus elucidates a diverse pangenome and 15 lateral gene transfer events.</title>
        <authorList>
            <person name="Petersen C."/>
            <person name="Sorensen T."/>
            <person name="Nielsen M.R."/>
            <person name="Sondergaard T.E."/>
            <person name="Sorensen J.L."/>
            <person name="Fitzpatrick D.A."/>
            <person name="Frisvad J.C."/>
            <person name="Nielsen K.L."/>
        </authorList>
    </citation>
    <scope>NUCLEOTIDE SEQUENCE</scope>
    <source>
        <strain evidence="2">IBT 30728</strain>
    </source>
</reference>
<evidence type="ECO:0000313" key="3">
    <source>
        <dbReference type="Proteomes" id="UP001148312"/>
    </source>
</evidence>
<dbReference type="AlphaFoldDB" id="A0A9W9WVQ3"/>
<accession>A0A9W9WVQ3</accession>
<feature type="compositionally biased region" description="Basic and acidic residues" evidence="1">
    <location>
        <begin position="46"/>
        <end position="57"/>
    </location>
</feature>
<feature type="compositionally biased region" description="Acidic residues" evidence="1">
    <location>
        <begin position="36"/>
        <end position="45"/>
    </location>
</feature>
<reference evidence="2" key="1">
    <citation type="submission" date="2022-12" db="EMBL/GenBank/DDBJ databases">
        <authorList>
            <person name="Petersen C."/>
        </authorList>
    </citation>
    <scope>NUCLEOTIDE SEQUENCE</scope>
    <source>
        <strain evidence="2">IBT 30728</strain>
    </source>
</reference>
<gene>
    <name evidence="2" type="ORF">N7539_007544</name>
</gene>
<protein>
    <submittedName>
        <fullName evidence="2">Uncharacterized protein</fullName>
    </submittedName>
</protein>
<dbReference type="RefSeq" id="XP_056787944.1">
    <property type="nucleotide sequence ID" value="XM_056937145.1"/>
</dbReference>
<feature type="region of interest" description="Disordered" evidence="1">
    <location>
        <begin position="29"/>
        <end position="69"/>
    </location>
</feature>
<dbReference type="GeneID" id="81627394"/>
<dbReference type="EMBL" id="JAPWDQ010000010">
    <property type="protein sequence ID" value="KAJ5477400.1"/>
    <property type="molecule type" value="Genomic_DNA"/>
</dbReference>
<sequence>MMLVVVVAATRRKRLGESVKREQELVTDAIGGGESNAEDSQEETEEVPRPKEMEKRLVGGGWTRTGQKV</sequence>
<evidence type="ECO:0000313" key="2">
    <source>
        <dbReference type="EMBL" id="KAJ5477400.1"/>
    </source>
</evidence>
<dbReference type="Proteomes" id="UP001148312">
    <property type="component" value="Unassembled WGS sequence"/>
</dbReference>
<comment type="caution">
    <text evidence="2">The sequence shown here is derived from an EMBL/GenBank/DDBJ whole genome shotgun (WGS) entry which is preliminary data.</text>
</comment>
<organism evidence="2 3">
    <name type="scientific">Penicillium diatomitis</name>
    <dbReference type="NCBI Taxonomy" id="2819901"/>
    <lineage>
        <taxon>Eukaryota</taxon>
        <taxon>Fungi</taxon>
        <taxon>Dikarya</taxon>
        <taxon>Ascomycota</taxon>
        <taxon>Pezizomycotina</taxon>
        <taxon>Eurotiomycetes</taxon>
        <taxon>Eurotiomycetidae</taxon>
        <taxon>Eurotiales</taxon>
        <taxon>Aspergillaceae</taxon>
        <taxon>Penicillium</taxon>
    </lineage>
</organism>
<keyword evidence="3" id="KW-1185">Reference proteome</keyword>